<sequence length="451" mass="49199">MELLQTILITIATLAILVTIHEYGHFWVARRCGIKVIRFSVGFGKALYRWHDKQGTEYVIAAIPLGGYVKMVDEREGNVAEEDLPYAFNRKPVSQRLATVAAGPLANFILAIFVYWCVFVGGVTGVIPVVGSIEPGSIAEQASLEPGQQIIAVDGEATPTMEALHLRLLQRIGESGPITFAVKYPDSDLTYESTAQLDEWLAGDDAVNLIGGLGIELYRPPVLAIVDQVIADSPAEQAGLLTGDKVISADDISIADWQAWVEYVRDRPGQAISLVYERDNSQFSTILTPATKYDENNQPYGQVGVSVQWPEWPEEMKRSFSYGVFGAVGQALDRTWSMSVFTLQSIKKMLMGLISPKNLSGPITIAKVASASANSGLEAYLGFLALLSVSLGVLNLLPIPVLDGGHILYFLVEMITGKEVSLRIQMLGYQLGLFIIVGVMILALYNDISRL</sequence>
<dbReference type="STRING" id="716816.BST96_13245"/>
<comment type="similarity">
    <text evidence="3 11">Belongs to the peptidase M50B family.</text>
</comment>
<keyword evidence="5 11" id="KW-0812">Transmembrane</keyword>
<evidence type="ECO:0000256" key="3">
    <source>
        <dbReference type="ARBA" id="ARBA00007931"/>
    </source>
</evidence>
<keyword evidence="7 11" id="KW-0862">Zinc</keyword>
<feature type="transmembrane region" description="Helical" evidence="11">
    <location>
        <begin position="379"/>
        <end position="412"/>
    </location>
</feature>
<dbReference type="OrthoDB" id="9782003at2"/>
<evidence type="ECO:0000256" key="4">
    <source>
        <dbReference type="ARBA" id="ARBA00022670"/>
    </source>
</evidence>
<feature type="transmembrane region" description="Helical" evidence="11">
    <location>
        <begin position="424"/>
        <end position="445"/>
    </location>
</feature>
<dbReference type="GO" id="GO:0016020">
    <property type="term" value="C:membrane"/>
    <property type="evidence" value="ECO:0007669"/>
    <property type="project" value="UniProtKB-SubCell"/>
</dbReference>
<keyword evidence="4 13" id="KW-0645">Protease</keyword>
<dbReference type="GO" id="GO:0004222">
    <property type="term" value="F:metalloendopeptidase activity"/>
    <property type="evidence" value="ECO:0007669"/>
    <property type="project" value="InterPro"/>
</dbReference>
<dbReference type="NCBIfam" id="TIGR00054">
    <property type="entry name" value="RIP metalloprotease RseP"/>
    <property type="match status" value="1"/>
</dbReference>
<keyword evidence="10 11" id="KW-0472">Membrane</keyword>
<protein>
    <recommendedName>
        <fullName evidence="11">Zinc metalloprotease</fullName>
        <ecNumber evidence="11">3.4.24.-</ecNumber>
    </recommendedName>
</protein>
<comment type="cofactor">
    <cofactor evidence="1 11">
        <name>Zn(2+)</name>
        <dbReference type="ChEBI" id="CHEBI:29105"/>
    </cofactor>
</comment>
<keyword evidence="14" id="KW-1185">Reference proteome</keyword>
<dbReference type="Gene3D" id="2.30.42.10">
    <property type="match status" value="2"/>
</dbReference>
<dbReference type="SMART" id="SM00228">
    <property type="entry name" value="PDZ"/>
    <property type="match status" value="2"/>
</dbReference>
<dbReference type="InterPro" id="IPR008915">
    <property type="entry name" value="Peptidase_M50"/>
</dbReference>
<feature type="domain" description="PDZ" evidence="12">
    <location>
        <begin position="211"/>
        <end position="280"/>
    </location>
</feature>
<feature type="transmembrane region" description="Helical" evidence="11">
    <location>
        <begin position="6"/>
        <end position="28"/>
    </location>
</feature>
<dbReference type="PANTHER" id="PTHR42837">
    <property type="entry name" value="REGULATOR OF SIGMA-E PROTEASE RSEP"/>
    <property type="match status" value="1"/>
</dbReference>
<dbReference type="AlphaFoldDB" id="A0A1X9NM25"/>
<evidence type="ECO:0000313" key="13">
    <source>
        <dbReference type="EMBL" id="ARN74993.1"/>
    </source>
</evidence>
<dbReference type="CDD" id="cd06163">
    <property type="entry name" value="S2P-M50_PDZ_RseP-like"/>
    <property type="match status" value="2"/>
</dbReference>
<evidence type="ECO:0000256" key="2">
    <source>
        <dbReference type="ARBA" id="ARBA00004141"/>
    </source>
</evidence>
<dbReference type="RefSeq" id="WP_085759160.1">
    <property type="nucleotide sequence ID" value="NZ_CP019343.1"/>
</dbReference>
<dbReference type="Pfam" id="PF02163">
    <property type="entry name" value="Peptidase_M50"/>
    <property type="match status" value="1"/>
</dbReference>
<keyword evidence="9 11" id="KW-0482">Metalloprotease</keyword>
<keyword evidence="6 11" id="KW-0378">Hydrolase</keyword>
<evidence type="ECO:0000313" key="14">
    <source>
        <dbReference type="Proteomes" id="UP000193450"/>
    </source>
</evidence>
<dbReference type="KEGG" id="osg:BST96_13245"/>
<dbReference type="SUPFAM" id="SSF50156">
    <property type="entry name" value="PDZ domain-like"/>
    <property type="match status" value="2"/>
</dbReference>
<evidence type="ECO:0000256" key="1">
    <source>
        <dbReference type="ARBA" id="ARBA00001947"/>
    </source>
</evidence>
<evidence type="ECO:0000256" key="7">
    <source>
        <dbReference type="ARBA" id="ARBA00022833"/>
    </source>
</evidence>
<evidence type="ECO:0000256" key="5">
    <source>
        <dbReference type="ARBA" id="ARBA00022692"/>
    </source>
</evidence>
<reference evidence="13 14" key="1">
    <citation type="submission" date="2016-11" db="EMBL/GenBank/DDBJ databases">
        <title>Trade-off between light-utilization and light-protection in marine flavobacteria.</title>
        <authorList>
            <person name="Kumagai Y."/>
        </authorList>
    </citation>
    <scope>NUCLEOTIDE SEQUENCE [LARGE SCALE GENOMIC DNA]</scope>
    <source>
        <strain evidence="13 14">NBRC 107125</strain>
    </source>
</reference>
<accession>A0A1X9NM25</accession>
<evidence type="ECO:0000259" key="12">
    <source>
        <dbReference type="SMART" id="SM00228"/>
    </source>
</evidence>
<dbReference type="EC" id="3.4.24.-" evidence="11"/>
<evidence type="ECO:0000256" key="9">
    <source>
        <dbReference type="ARBA" id="ARBA00023049"/>
    </source>
</evidence>
<evidence type="ECO:0000256" key="8">
    <source>
        <dbReference type="ARBA" id="ARBA00022989"/>
    </source>
</evidence>
<evidence type="ECO:0000256" key="11">
    <source>
        <dbReference type="RuleBase" id="RU362031"/>
    </source>
</evidence>
<gene>
    <name evidence="13" type="ORF">BST96_13245</name>
</gene>
<dbReference type="EMBL" id="CP019343">
    <property type="protein sequence ID" value="ARN74993.1"/>
    <property type="molecule type" value="Genomic_DNA"/>
</dbReference>
<dbReference type="InterPro" id="IPR004387">
    <property type="entry name" value="Pept_M50_Zn"/>
</dbReference>
<dbReference type="GO" id="GO:0006508">
    <property type="term" value="P:proteolysis"/>
    <property type="evidence" value="ECO:0007669"/>
    <property type="project" value="UniProtKB-KW"/>
</dbReference>
<keyword evidence="11" id="KW-0479">Metal-binding</keyword>
<comment type="subcellular location">
    <subcellularLocation>
        <location evidence="2">Membrane</location>
        <topology evidence="2">Multi-pass membrane protein</topology>
    </subcellularLocation>
</comment>
<dbReference type="GO" id="GO:0046872">
    <property type="term" value="F:metal ion binding"/>
    <property type="evidence" value="ECO:0007669"/>
    <property type="project" value="UniProtKB-KW"/>
</dbReference>
<evidence type="ECO:0000256" key="10">
    <source>
        <dbReference type="ARBA" id="ARBA00023136"/>
    </source>
</evidence>
<name>A0A1X9NM25_9GAMM</name>
<evidence type="ECO:0000256" key="6">
    <source>
        <dbReference type="ARBA" id="ARBA00022801"/>
    </source>
</evidence>
<dbReference type="Pfam" id="PF17820">
    <property type="entry name" value="PDZ_6"/>
    <property type="match status" value="2"/>
</dbReference>
<dbReference type="CDD" id="cd23081">
    <property type="entry name" value="cpPDZ_EcRseP-like"/>
    <property type="match status" value="1"/>
</dbReference>
<dbReference type="PANTHER" id="PTHR42837:SF2">
    <property type="entry name" value="MEMBRANE METALLOPROTEASE ARASP2, CHLOROPLASTIC-RELATED"/>
    <property type="match status" value="1"/>
</dbReference>
<dbReference type="InterPro" id="IPR041489">
    <property type="entry name" value="PDZ_6"/>
</dbReference>
<proteinExistence type="inferred from homology"/>
<organism evidence="13 14">
    <name type="scientific">Oceanicoccus sagamiensis</name>
    <dbReference type="NCBI Taxonomy" id="716816"/>
    <lineage>
        <taxon>Bacteria</taxon>
        <taxon>Pseudomonadati</taxon>
        <taxon>Pseudomonadota</taxon>
        <taxon>Gammaproteobacteria</taxon>
        <taxon>Cellvibrionales</taxon>
        <taxon>Spongiibacteraceae</taxon>
        <taxon>Oceanicoccus</taxon>
    </lineage>
</organism>
<dbReference type="InterPro" id="IPR001478">
    <property type="entry name" value="PDZ"/>
</dbReference>
<dbReference type="InterPro" id="IPR036034">
    <property type="entry name" value="PDZ_sf"/>
</dbReference>
<feature type="domain" description="PDZ" evidence="12">
    <location>
        <begin position="117"/>
        <end position="186"/>
    </location>
</feature>
<dbReference type="Proteomes" id="UP000193450">
    <property type="component" value="Chromosome"/>
</dbReference>
<keyword evidence="8 11" id="KW-1133">Transmembrane helix</keyword>